<accession>A0A285UP41</accession>
<keyword evidence="6" id="KW-0238">DNA-binding</keyword>
<evidence type="ECO:0000256" key="2">
    <source>
        <dbReference type="ARBA" id="ARBA00005384"/>
    </source>
</evidence>
<dbReference type="Gene3D" id="3.40.640.10">
    <property type="entry name" value="Type I PLP-dependent aspartate aminotransferase-like (Major domain)"/>
    <property type="match status" value="1"/>
</dbReference>
<dbReference type="InterPro" id="IPR004839">
    <property type="entry name" value="Aminotransferase_I/II_large"/>
</dbReference>
<dbReference type="InterPro" id="IPR015421">
    <property type="entry name" value="PyrdxlP-dep_Trfase_major"/>
</dbReference>
<evidence type="ECO:0000256" key="7">
    <source>
        <dbReference type="ARBA" id="ARBA00023163"/>
    </source>
</evidence>
<dbReference type="InterPro" id="IPR000524">
    <property type="entry name" value="Tscrpt_reg_HTH_GntR"/>
</dbReference>
<evidence type="ECO:0000313" key="10">
    <source>
        <dbReference type="Proteomes" id="UP000219412"/>
    </source>
</evidence>
<dbReference type="RefSeq" id="WP_097041771.1">
    <property type="nucleotide sequence ID" value="NZ_OBQF01000005.1"/>
</dbReference>
<dbReference type="PANTHER" id="PTHR46577">
    <property type="entry name" value="HTH-TYPE TRANSCRIPTIONAL REGULATORY PROTEIN GABR"/>
    <property type="match status" value="1"/>
</dbReference>
<evidence type="ECO:0000256" key="6">
    <source>
        <dbReference type="ARBA" id="ARBA00023125"/>
    </source>
</evidence>
<dbReference type="PROSITE" id="PS50949">
    <property type="entry name" value="HTH_GNTR"/>
    <property type="match status" value="1"/>
</dbReference>
<proteinExistence type="inferred from homology"/>
<dbReference type="CDD" id="cd00609">
    <property type="entry name" value="AAT_like"/>
    <property type="match status" value="1"/>
</dbReference>
<dbReference type="EMBL" id="OBQF01000005">
    <property type="protein sequence ID" value="SOC43654.1"/>
    <property type="molecule type" value="Genomic_DNA"/>
</dbReference>
<comment type="cofactor">
    <cofactor evidence="1">
        <name>pyridoxal 5'-phosphate</name>
        <dbReference type="ChEBI" id="CHEBI:597326"/>
    </cofactor>
</comment>
<evidence type="ECO:0000256" key="4">
    <source>
        <dbReference type="ARBA" id="ARBA00022898"/>
    </source>
</evidence>
<evidence type="ECO:0000256" key="3">
    <source>
        <dbReference type="ARBA" id="ARBA00022576"/>
    </source>
</evidence>
<evidence type="ECO:0000256" key="5">
    <source>
        <dbReference type="ARBA" id="ARBA00023015"/>
    </source>
</evidence>
<gene>
    <name evidence="9" type="ORF">SAMN05878391_2062</name>
</gene>
<sequence length="469" mass="54466">MLEVRLSESHSKYKYRQIYESLKDMIISGKIPKDYRLPSKRELAKDLDVSVNSVATAYDQLIAEGYVYAVEKKGYYTEAINKYNPETTFPESLPESLKEDKVQKRYQYSLSHMTVNSTRFPYKKWMSFQREVIKNHQFDISRLNHPQGPLEVRESIKNLISVTRGINCFPEQIVIGTGTQPLISQLIDLFGPDVKVGIENPGYSRVRDMLNDKGIHVVNIPLDTEGVDIQKMETEDPAIQFLTPSHQFPLGMIMPISKRVDLLNWASEKDGRYLIEDDYDSEFKYGTDNIPSLQSLDKNRKVIYMGTFSKTLLPSFRISYMILPPELLEKYKARYKYWLQGNDSLQLYTLKYFIESGEYSRYVKKMNSHYENNRTILIDALRKRFGETIDIVDVPAGLHFIAKFKTPRSYDDIKDRAEAASLELYDIRRFSTGYVADDDEWKDYVLGFANLDTEEADEIAACLHTVIFE</sequence>
<dbReference type="GO" id="GO:0003677">
    <property type="term" value="F:DNA binding"/>
    <property type="evidence" value="ECO:0007669"/>
    <property type="project" value="UniProtKB-KW"/>
</dbReference>
<dbReference type="PANTHER" id="PTHR46577:SF1">
    <property type="entry name" value="HTH-TYPE TRANSCRIPTIONAL REGULATORY PROTEIN GABR"/>
    <property type="match status" value="1"/>
</dbReference>
<keyword evidence="4" id="KW-0663">Pyridoxal phosphate</keyword>
<dbReference type="GO" id="GO:0003700">
    <property type="term" value="F:DNA-binding transcription factor activity"/>
    <property type="evidence" value="ECO:0007669"/>
    <property type="project" value="InterPro"/>
</dbReference>
<dbReference type="GO" id="GO:0008483">
    <property type="term" value="F:transaminase activity"/>
    <property type="evidence" value="ECO:0007669"/>
    <property type="project" value="UniProtKB-KW"/>
</dbReference>
<feature type="domain" description="HTH gntR-type" evidence="8">
    <location>
        <begin position="12"/>
        <end position="80"/>
    </location>
</feature>
<organism evidence="9 10">
    <name type="scientific">Salinicoccus kekensis</name>
    <dbReference type="NCBI Taxonomy" id="714307"/>
    <lineage>
        <taxon>Bacteria</taxon>
        <taxon>Bacillati</taxon>
        <taxon>Bacillota</taxon>
        <taxon>Bacilli</taxon>
        <taxon>Bacillales</taxon>
        <taxon>Staphylococcaceae</taxon>
        <taxon>Salinicoccus</taxon>
    </lineage>
</organism>
<name>A0A285UP41_9STAP</name>
<dbReference type="Pfam" id="PF00155">
    <property type="entry name" value="Aminotran_1_2"/>
    <property type="match status" value="1"/>
</dbReference>
<protein>
    <submittedName>
        <fullName evidence="9">GntR family transcriptional regulator/MocR family aminotransferase</fullName>
    </submittedName>
</protein>
<evidence type="ECO:0000313" key="9">
    <source>
        <dbReference type="EMBL" id="SOC43654.1"/>
    </source>
</evidence>
<dbReference type="InterPro" id="IPR051446">
    <property type="entry name" value="HTH_trans_reg/aminotransferase"/>
</dbReference>
<keyword evidence="5" id="KW-0805">Transcription regulation</keyword>
<dbReference type="OrthoDB" id="9808770at2"/>
<keyword evidence="7" id="KW-0804">Transcription</keyword>
<dbReference type="InterPro" id="IPR036388">
    <property type="entry name" value="WH-like_DNA-bd_sf"/>
</dbReference>
<dbReference type="Pfam" id="PF00392">
    <property type="entry name" value="GntR"/>
    <property type="match status" value="1"/>
</dbReference>
<evidence type="ECO:0000256" key="1">
    <source>
        <dbReference type="ARBA" id="ARBA00001933"/>
    </source>
</evidence>
<dbReference type="InterPro" id="IPR036390">
    <property type="entry name" value="WH_DNA-bd_sf"/>
</dbReference>
<evidence type="ECO:0000259" key="8">
    <source>
        <dbReference type="PROSITE" id="PS50949"/>
    </source>
</evidence>
<dbReference type="Proteomes" id="UP000219412">
    <property type="component" value="Unassembled WGS sequence"/>
</dbReference>
<keyword evidence="10" id="KW-1185">Reference proteome</keyword>
<dbReference type="SUPFAM" id="SSF53383">
    <property type="entry name" value="PLP-dependent transferases"/>
    <property type="match status" value="1"/>
</dbReference>
<dbReference type="SUPFAM" id="SSF46785">
    <property type="entry name" value="Winged helix' DNA-binding domain"/>
    <property type="match status" value="1"/>
</dbReference>
<dbReference type="Gene3D" id="1.10.10.10">
    <property type="entry name" value="Winged helix-like DNA-binding domain superfamily/Winged helix DNA-binding domain"/>
    <property type="match status" value="1"/>
</dbReference>
<dbReference type="SMART" id="SM00345">
    <property type="entry name" value="HTH_GNTR"/>
    <property type="match status" value="1"/>
</dbReference>
<comment type="similarity">
    <text evidence="2">In the C-terminal section; belongs to the class-I pyridoxal-phosphate-dependent aminotransferase family.</text>
</comment>
<keyword evidence="3 9" id="KW-0032">Aminotransferase</keyword>
<reference evidence="10" key="1">
    <citation type="submission" date="2017-08" db="EMBL/GenBank/DDBJ databases">
        <authorList>
            <person name="Varghese N."/>
            <person name="Submissions S."/>
        </authorList>
    </citation>
    <scope>NUCLEOTIDE SEQUENCE [LARGE SCALE GENOMIC DNA]</scope>
    <source>
        <strain evidence="10">DSM 23173</strain>
    </source>
</reference>
<dbReference type="CDD" id="cd07377">
    <property type="entry name" value="WHTH_GntR"/>
    <property type="match status" value="1"/>
</dbReference>
<dbReference type="AlphaFoldDB" id="A0A285UP41"/>
<dbReference type="InterPro" id="IPR015424">
    <property type="entry name" value="PyrdxlP-dep_Trfase"/>
</dbReference>
<keyword evidence="9" id="KW-0808">Transferase</keyword>
<dbReference type="GO" id="GO:0030170">
    <property type="term" value="F:pyridoxal phosphate binding"/>
    <property type="evidence" value="ECO:0007669"/>
    <property type="project" value="InterPro"/>
</dbReference>